<dbReference type="Gene3D" id="1.25.40.10">
    <property type="entry name" value="Tetratricopeptide repeat domain"/>
    <property type="match status" value="1"/>
</dbReference>
<evidence type="ECO:0000256" key="1">
    <source>
        <dbReference type="ARBA" id="ARBA00004240"/>
    </source>
</evidence>
<evidence type="ECO:0000256" key="7">
    <source>
        <dbReference type="ARBA" id="ARBA00023135"/>
    </source>
</evidence>
<dbReference type="Pfam" id="PF17004">
    <property type="entry name" value="SRP_TPR_like"/>
    <property type="match status" value="1"/>
</dbReference>
<dbReference type="AlphaFoldDB" id="A0A4Q2DCI8"/>
<dbReference type="InterPro" id="IPR031545">
    <property type="entry name" value="SRP72_TPR-like"/>
</dbReference>
<evidence type="ECO:0000256" key="2">
    <source>
        <dbReference type="ARBA" id="ARBA00004496"/>
    </source>
</evidence>
<evidence type="ECO:0000256" key="5">
    <source>
        <dbReference type="ARBA" id="ARBA00022490"/>
    </source>
</evidence>
<protein>
    <recommendedName>
        <fullName evidence="4">Signal recognition particle subunit SRP72</fullName>
    </recommendedName>
</protein>
<proteinExistence type="inferred from homology"/>
<keyword evidence="12" id="KW-1185">Reference proteome</keyword>
<feature type="region of interest" description="Disordered" evidence="9">
    <location>
        <begin position="210"/>
        <end position="325"/>
    </location>
</feature>
<evidence type="ECO:0000259" key="10">
    <source>
        <dbReference type="Pfam" id="PF08492"/>
    </source>
</evidence>
<dbReference type="STRING" id="2316362.A0A4Q2DCI8"/>
<feature type="compositionally biased region" description="Basic and acidic residues" evidence="9">
    <location>
        <begin position="269"/>
        <end position="279"/>
    </location>
</feature>
<dbReference type="Pfam" id="PF08492">
    <property type="entry name" value="SRP72"/>
    <property type="match status" value="1"/>
</dbReference>
<dbReference type="GO" id="GO:0043022">
    <property type="term" value="F:ribosome binding"/>
    <property type="evidence" value="ECO:0007669"/>
    <property type="project" value="TreeGrafter"/>
</dbReference>
<evidence type="ECO:0000256" key="4">
    <source>
        <dbReference type="ARBA" id="ARBA00018350"/>
    </source>
</evidence>
<dbReference type="GO" id="GO:0005783">
    <property type="term" value="C:endoplasmic reticulum"/>
    <property type="evidence" value="ECO:0007669"/>
    <property type="project" value="UniProtKB-SubCell"/>
</dbReference>
<keyword evidence="8" id="KW-0687">Ribonucleoprotein</keyword>
<dbReference type="GO" id="GO:0008312">
    <property type="term" value="F:7S RNA binding"/>
    <property type="evidence" value="ECO:0007669"/>
    <property type="project" value="InterPro"/>
</dbReference>
<dbReference type="PANTHER" id="PTHR14094">
    <property type="entry name" value="SIGNAL RECOGNITION PARTICLE 72"/>
    <property type="match status" value="1"/>
</dbReference>
<gene>
    <name evidence="11" type="ORF">EST38_g9710</name>
</gene>
<evidence type="ECO:0000256" key="8">
    <source>
        <dbReference type="ARBA" id="ARBA00023274"/>
    </source>
</evidence>
<evidence type="ECO:0000256" key="3">
    <source>
        <dbReference type="ARBA" id="ARBA00007676"/>
    </source>
</evidence>
<dbReference type="OrthoDB" id="5421607at2759"/>
<reference evidence="11 12" key="1">
    <citation type="submission" date="2019-01" db="EMBL/GenBank/DDBJ databases">
        <title>Draft genome sequence of Psathyrella aberdarensis IHI B618.</title>
        <authorList>
            <person name="Buettner E."/>
            <person name="Kellner H."/>
        </authorList>
    </citation>
    <scope>NUCLEOTIDE SEQUENCE [LARGE SCALE GENOMIC DNA]</scope>
    <source>
        <strain evidence="11 12">IHI B618</strain>
    </source>
</reference>
<feature type="domain" description="Signal recognition particle SRP72 subunit RNA-binding" evidence="10">
    <location>
        <begin position="231"/>
        <end position="282"/>
    </location>
</feature>
<evidence type="ECO:0000313" key="11">
    <source>
        <dbReference type="EMBL" id="RXW16145.1"/>
    </source>
</evidence>
<comment type="caution">
    <text evidence="11">The sequence shown here is derived from an EMBL/GenBank/DDBJ whole genome shotgun (WGS) entry which is preliminary data.</text>
</comment>
<evidence type="ECO:0000313" key="12">
    <source>
        <dbReference type="Proteomes" id="UP000290288"/>
    </source>
</evidence>
<keyword evidence="7" id="KW-0733">Signal recognition particle</keyword>
<dbReference type="GO" id="GO:0005786">
    <property type="term" value="C:signal recognition particle, endoplasmic reticulum targeting"/>
    <property type="evidence" value="ECO:0007669"/>
    <property type="project" value="UniProtKB-KW"/>
</dbReference>
<dbReference type="GO" id="GO:0006614">
    <property type="term" value="P:SRP-dependent cotranslational protein targeting to membrane"/>
    <property type="evidence" value="ECO:0007669"/>
    <property type="project" value="InterPro"/>
</dbReference>
<dbReference type="InterPro" id="IPR011990">
    <property type="entry name" value="TPR-like_helical_dom_sf"/>
</dbReference>
<comment type="similarity">
    <text evidence="3">Belongs to the SRP72 family.</text>
</comment>
<keyword evidence="6" id="KW-0256">Endoplasmic reticulum</keyword>
<evidence type="ECO:0000256" key="6">
    <source>
        <dbReference type="ARBA" id="ARBA00022824"/>
    </source>
</evidence>
<feature type="compositionally biased region" description="Low complexity" evidence="9">
    <location>
        <begin position="1"/>
        <end position="11"/>
    </location>
</feature>
<dbReference type="SUPFAM" id="SSF48452">
    <property type="entry name" value="TPR-like"/>
    <property type="match status" value="1"/>
</dbReference>
<dbReference type="InterPro" id="IPR026270">
    <property type="entry name" value="SRP72"/>
</dbReference>
<feature type="region of interest" description="Disordered" evidence="9">
    <location>
        <begin position="1"/>
        <end position="36"/>
    </location>
</feature>
<accession>A0A4Q2DCI8</accession>
<dbReference type="InterPro" id="IPR013699">
    <property type="entry name" value="Signal_recog_part_SRP72_RNA-bd"/>
</dbReference>
<comment type="subcellular location">
    <subcellularLocation>
        <location evidence="2">Cytoplasm</location>
    </subcellularLocation>
    <subcellularLocation>
        <location evidence="1">Endoplasmic reticulum</location>
    </subcellularLocation>
</comment>
<dbReference type="Proteomes" id="UP000290288">
    <property type="component" value="Unassembled WGS sequence"/>
</dbReference>
<dbReference type="PANTHER" id="PTHR14094:SF9">
    <property type="entry name" value="SIGNAL RECOGNITION PARTICLE SUBUNIT SRP72"/>
    <property type="match status" value="1"/>
</dbReference>
<name>A0A4Q2DCI8_9AGAR</name>
<dbReference type="EMBL" id="SDEE01000470">
    <property type="protein sequence ID" value="RXW16145.1"/>
    <property type="molecule type" value="Genomic_DNA"/>
</dbReference>
<organism evidence="11 12">
    <name type="scientific">Candolleomyces aberdarensis</name>
    <dbReference type="NCBI Taxonomy" id="2316362"/>
    <lineage>
        <taxon>Eukaryota</taxon>
        <taxon>Fungi</taxon>
        <taxon>Dikarya</taxon>
        <taxon>Basidiomycota</taxon>
        <taxon>Agaricomycotina</taxon>
        <taxon>Agaricomycetes</taxon>
        <taxon>Agaricomycetidae</taxon>
        <taxon>Agaricales</taxon>
        <taxon>Agaricineae</taxon>
        <taxon>Psathyrellaceae</taxon>
        <taxon>Candolleomyces</taxon>
    </lineage>
</organism>
<evidence type="ECO:0000256" key="9">
    <source>
        <dbReference type="SAM" id="MobiDB-lite"/>
    </source>
</evidence>
<sequence>MASSSPSSMPPKTTRKTVSAPSKSNKKKATPKKPIPVPEKLKRLFTSLCAQIDGGHFANAIKTCDKILRLEPSDKDAVKTKLFLLLQTEQYQAALTLIDTHEDQALLNFERSYTLYRLHREPEAKGILGDIRAQDNEHRGALHLEAQLNYREGSYQAAFDLYNQLLDTAESNSEEQSDILTNLQASQQHLDFLDKGFLHALDQLPNAVSANLESQPPPVVSTAPTTVAPASTPATGADEAQKQVQPPVKKVRKSRVPAGVIPGVTPPPDPERWLKKSERSTFGQGKRRKGAGGGATQGSATSEPTPGPTAPGGSKSSGGKGRKKR</sequence>
<keyword evidence="5" id="KW-0963">Cytoplasm</keyword>
<feature type="compositionally biased region" description="Low complexity" evidence="9">
    <location>
        <begin position="220"/>
        <end position="235"/>
    </location>
</feature>